<evidence type="ECO:0000313" key="1">
    <source>
        <dbReference type="EMBL" id="MDT0443433.1"/>
    </source>
</evidence>
<name>A0ABU2S3Q9_9ACTN</name>
<accession>A0ABU2S3Q9</accession>
<sequence length="217" mass="24235">MITVSSHLKGDSDGFIPWGSVDEVSGELDLTKGAIELAVNDEPIIDKRSWDYIFPMWVYLADAVSALCNSGEGAFWFPDQPLQLRLLREDGNLNVVLSGKGVKREAMAGEIEFLEAVRARGLEFFEETCSIFPENRDSIRPILRRLGGGPLRVATRNAHWEERVSQQQAAAIRAAEQACGRRMNPCERDGLIVDIAGRSLIFQELFERATQVLRKGD</sequence>
<gene>
    <name evidence="1" type="ORF">RM779_12620</name>
</gene>
<reference evidence="2" key="1">
    <citation type="submission" date="2023-07" db="EMBL/GenBank/DDBJ databases">
        <title>30 novel species of actinomycetes from the DSMZ collection.</title>
        <authorList>
            <person name="Nouioui I."/>
        </authorList>
    </citation>
    <scope>NUCLEOTIDE SEQUENCE [LARGE SCALE GENOMIC DNA]</scope>
    <source>
        <strain evidence="2">DSM 41886</strain>
    </source>
</reference>
<dbReference type="RefSeq" id="WP_311617784.1">
    <property type="nucleotide sequence ID" value="NZ_JAVREV010000006.1"/>
</dbReference>
<protein>
    <submittedName>
        <fullName evidence="1">Uncharacterized protein</fullName>
    </submittedName>
</protein>
<dbReference type="EMBL" id="JAVREV010000006">
    <property type="protein sequence ID" value="MDT0443433.1"/>
    <property type="molecule type" value="Genomic_DNA"/>
</dbReference>
<keyword evidence="2" id="KW-1185">Reference proteome</keyword>
<organism evidence="1 2">
    <name type="scientific">Streptomyces johnsoniae</name>
    <dbReference type="NCBI Taxonomy" id="3075532"/>
    <lineage>
        <taxon>Bacteria</taxon>
        <taxon>Bacillati</taxon>
        <taxon>Actinomycetota</taxon>
        <taxon>Actinomycetes</taxon>
        <taxon>Kitasatosporales</taxon>
        <taxon>Streptomycetaceae</taxon>
        <taxon>Streptomyces</taxon>
    </lineage>
</organism>
<dbReference type="Proteomes" id="UP001183615">
    <property type="component" value="Unassembled WGS sequence"/>
</dbReference>
<evidence type="ECO:0000313" key="2">
    <source>
        <dbReference type="Proteomes" id="UP001183615"/>
    </source>
</evidence>
<proteinExistence type="predicted"/>
<comment type="caution">
    <text evidence="1">The sequence shown here is derived from an EMBL/GenBank/DDBJ whole genome shotgun (WGS) entry which is preliminary data.</text>
</comment>